<accession>A0A0W0Z5B8</accession>
<feature type="domain" description="Solute-binding protein family 3/N-terminal" evidence="4">
    <location>
        <begin position="24"/>
        <end position="245"/>
    </location>
</feature>
<proteinExistence type="inferred from homology"/>
<evidence type="ECO:0000313" key="5">
    <source>
        <dbReference type="EMBL" id="KTD64306.1"/>
    </source>
</evidence>
<dbReference type="PATRIC" id="fig|452.5.peg.1232"/>
<dbReference type="AlphaFoldDB" id="A0A0W0Z5B8"/>
<feature type="signal peptide" evidence="3">
    <location>
        <begin position="1"/>
        <end position="20"/>
    </location>
</feature>
<name>A0A0W0Z5B8_LEGSP</name>
<comment type="caution">
    <text evidence="5">The sequence shown here is derived from an EMBL/GenBank/DDBJ whole genome shotgun (WGS) entry which is preliminary data.</text>
</comment>
<dbReference type="InterPro" id="IPR001638">
    <property type="entry name" value="Solute-binding_3/MltF_N"/>
</dbReference>
<dbReference type="STRING" id="452.Lspi_1113"/>
<evidence type="ECO:0000256" key="3">
    <source>
        <dbReference type="SAM" id="SignalP"/>
    </source>
</evidence>
<protein>
    <submittedName>
        <fullName evidence="5">Putative amino acid ABC transporter, periplasmic binding protein</fullName>
    </submittedName>
</protein>
<dbReference type="OrthoDB" id="9768183at2"/>
<organism evidence="5 6">
    <name type="scientific">Legionella spiritensis</name>
    <dbReference type="NCBI Taxonomy" id="452"/>
    <lineage>
        <taxon>Bacteria</taxon>
        <taxon>Pseudomonadati</taxon>
        <taxon>Pseudomonadota</taxon>
        <taxon>Gammaproteobacteria</taxon>
        <taxon>Legionellales</taxon>
        <taxon>Legionellaceae</taxon>
        <taxon>Legionella</taxon>
    </lineage>
</organism>
<evidence type="ECO:0000256" key="1">
    <source>
        <dbReference type="ARBA" id="ARBA00010333"/>
    </source>
</evidence>
<comment type="similarity">
    <text evidence="1">Belongs to the bacterial solute-binding protein 3 family.</text>
</comment>
<evidence type="ECO:0000256" key="2">
    <source>
        <dbReference type="ARBA" id="ARBA00022729"/>
    </source>
</evidence>
<feature type="chain" id="PRO_5006918278" evidence="3">
    <location>
        <begin position="21"/>
        <end position="259"/>
    </location>
</feature>
<dbReference type="RefSeq" id="WP_058483052.1">
    <property type="nucleotide sequence ID" value="NZ_CAAAII010000005.1"/>
</dbReference>
<dbReference type="Proteomes" id="UP000054877">
    <property type="component" value="Unassembled WGS sequence"/>
</dbReference>
<keyword evidence="2 3" id="KW-0732">Signal</keyword>
<evidence type="ECO:0000313" key="6">
    <source>
        <dbReference type="Proteomes" id="UP000054877"/>
    </source>
</evidence>
<dbReference type="SMART" id="SM00062">
    <property type="entry name" value="PBPb"/>
    <property type="match status" value="1"/>
</dbReference>
<dbReference type="Pfam" id="PF00497">
    <property type="entry name" value="SBP_bac_3"/>
    <property type="match status" value="1"/>
</dbReference>
<reference evidence="5 6" key="1">
    <citation type="submission" date="2015-11" db="EMBL/GenBank/DDBJ databases">
        <title>Genomic analysis of 38 Legionella species identifies large and diverse effector repertoires.</title>
        <authorList>
            <person name="Burstein D."/>
            <person name="Amaro F."/>
            <person name="Zusman T."/>
            <person name="Lifshitz Z."/>
            <person name="Cohen O."/>
            <person name="Gilbert J.A."/>
            <person name="Pupko T."/>
            <person name="Shuman H.A."/>
            <person name="Segal G."/>
        </authorList>
    </citation>
    <scope>NUCLEOTIDE SEQUENCE [LARGE SCALE GENOMIC DNA]</scope>
    <source>
        <strain evidence="5 6">Mt.St.Helens-9</strain>
    </source>
</reference>
<evidence type="ECO:0000259" key="4">
    <source>
        <dbReference type="SMART" id="SM00062"/>
    </source>
</evidence>
<dbReference type="SUPFAM" id="SSF53850">
    <property type="entry name" value="Periplasmic binding protein-like II"/>
    <property type="match status" value="1"/>
</dbReference>
<gene>
    <name evidence="5" type="ORF">Lspi_1113</name>
</gene>
<dbReference type="EMBL" id="LNYX01000013">
    <property type="protein sequence ID" value="KTD64306.1"/>
    <property type="molecule type" value="Genomic_DNA"/>
</dbReference>
<dbReference type="PANTHER" id="PTHR35936:SF37">
    <property type="entry name" value="AMINO ACID ABC TRANSPORTER SUBSTRATE-BINDING PROTEIN"/>
    <property type="match status" value="1"/>
</dbReference>
<sequence>MKIYRISVILFFIFISPLQAQNNVLKIAVSFYDPPFVIQISDNNFYGFDIAMMEDICKIIGYKCQYMVVPANQLLLAVQKKQADLAISSIIITRERVGLVNFSLPYLVSEARFLGPKKHAGQFFSIDKLHNKKIGISDDAYTAHLNIIGVNNPDIISYDQNDIMIDALHQGKIDFVLVDAPTTHFWNLHSSGALVALGEPMAFGAGLGIAIHPDNRQLLERINHALIVYHNSENFKEDYEKYLINLPVIPSTNTDSYVH</sequence>
<dbReference type="Gene3D" id="3.40.190.10">
    <property type="entry name" value="Periplasmic binding protein-like II"/>
    <property type="match status" value="2"/>
</dbReference>
<dbReference type="PANTHER" id="PTHR35936">
    <property type="entry name" value="MEMBRANE-BOUND LYTIC MUREIN TRANSGLYCOSYLASE F"/>
    <property type="match status" value="1"/>
</dbReference>
<keyword evidence="6" id="KW-1185">Reference proteome</keyword>